<gene>
    <name evidence="3" type="ORF">CLV83_2379</name>
</gene>
<evidence type="ECO:0000313" key="3">
    <source>
        <dbReference type="EMBL" id="TCK07510.1"/>
    </source>
</evidence>
<proteinExistence type="predicted"/>
<keyword evidence="4" id="KW-1185">Reference proteome</keyword>
<accession>A0A4R1GJX9</accession>
<dbReference type="CDD" id="cd03396">
    <property type="entry name" value="PAP2_like_6"/>
    <property type="match status" value="1"/>
</dbReference>
<dbReference type="EMBL" id="SMFU01000008">
    <property type="protein sequence ID" value="TCK07510.1"/>
    <property type="molecule type" value="Genomic_DNA"/>
</dbReference>
<evidence type="ECO:0000256" key="1">
    <source>
        <dbReference type="SAM" id="Phobius"/>
    </source>
</evidence>
<dbReference type="AlphaFoldDB" id="A0A4R1GJX9"/>
<feature type="transmembrane region" description="Helical" evidence="1">
    <location>
        <begin position="206"/>
        <end position="223"/>
    </location>
</feature>
<keyword evidence="1" id="KW-0812">Transmembrane</keyword>
<keyword evidence="1" id="KW-1133">Transmembrane helix</keyword>
<dbReference type="InterPro" id="IPR036938">
    <property type="entry name" value="PAP2/HPO_sf"/>
</dbReference>
<reference evidence="3 4" key="1">
    <citation type="submission" date="2019-03" db="EMBL/GenBank/DDBJ databases">
        <title>Genomic Encyclopedia of Archaeal and Bacterial Type Strains, Phase II (KMG-II): from individual species to whole genera.</title>
        <authorList>
            <person name="Goeker M."/>
        </authorList>
    </citation>
    <scope>NUCLEOTIDE SEQUENCE [LARGE SCALE GENOMIC DNA]</scope>
    <source>
        <strain evidence="3 4">DSM 27697</strain>
    </source>
</reference>
<dbReference type="OrthoDB" id="7348799at2"/>
<dbReference type="Pfam" id="PF01569">
    <property type="entry name" value="PAP2"/>
    <property type="match status" value="1"/>
</dbReference>
<comment type="caution">
    <text evidence="3">The sequence shown here is derived from an EMBL/GenBank/DDBJ whole genome shotgun (WGS) entry which is preliminary data.</text>
</comment>
<feature type="domain" description="Phosphatidic acid phosphatase type 2/haloperoxidase" evidence="2">
    <location>
        <begin position="96"/>
        <end position="226"/>
    </location>
</feature>
<feature type="transmembrane region" description="Helical" evidence="1">
    <location>
        <begin position="67"/>
        <end position="86"/>
    </location>
</feature>
<evidence type="ECO:0000313" key="4">
    <source>
        <dbReference type="Proteomes" id="UP000294546"/>
    </source>
</evidence>
<feature type="transmembrane region" description="Helical" evidence="1">
    <location>
        <begin position="95"/>
        <end position="113"/>
    </location>
</feature>
<keyword evidence="1" id="KW-0472">Membrane</keyword>
<dbReference type="Proteomes" id="UP000294546">
    <property type="component" value="Unassembled WGS sequence"/>
</dbReference>
<dbReference type="SUPFAM" id="SSF48317">
    <property type="entry name" value="Acid phosphatase/Vanadium-dependent haloperoxidase"/>
    <property type="match status" value="1"/>
</dbReference>
<feature type="transmembrane region" description="Helical" evidence="1">
    <location>
        <begin position="151"/>
        <end position="169"/>
    </location>
</feature>
<dbReference type="InterPro" id="IPR000326">
    <property type="entry name" value="PAP2/HPO"/>
</dbReference>
<name>A0A4R1GJX9_9GAMM</name>
<evidence type="ECO:0000259" key="2">
    <source>
        <dbReference type="Pfam" id="PF01569"/>
    </source>
</evidence>
<feature type="transmembrane region" description="Helical" evidence="1">
    <location>
        <begin position="176"/>
        <end position="194"/>
    </location>
</feature>
<sequence length="244" mass="27886">MSDTPIPFQTSMRISLAFLSLALFSHLSGLDLILERWVYAFEGGAGSAFPWHDSYLLYDLLHEGGRWLVKRLFFLVVILFLASFMLKRLRPWRMGLLYVVVCTLLSTALISYLKHHTTLPCPQNLTEFGGRQHWVNIWQLFSPRLPVARCYPAGHSSGGYAWLSLAFIFPYRSRAFYLALLPGALLGLTFGLAQQLRGAHFLSHDLTTIAICWAFAAFTLCLFQRAKRLYRVWQTAERSYPQSG</sequence>
<organism evidence="3 4">
    <name type="scientific">Marinobacterium mangrovicola</name>
    <dbReference type="NCBI Taxonomy" id="1476959"/>
    <lineage>
        <taxon>Bacteria</taxon>
        <taxon>Pseudomonadati</taxon>
        <taxon>Pseudomonadota</taxon>
        <taxon>Gammaproteobacteria</taxon>
        <taxon>Oceanospirillales</taxon>
        <taxon>Oceanospirillaceae</taxon>
        <taxon>Marinobacterium</taxon>
    </lineage>
</organism>
<protein>
    <submittedName>
        <fullName evidence="3">Membrane-associated PAP2 superfamily phosphatase</fullName>
    </submittedName>
</protein>
<dbReference type="RefSeq" id="WP_132292245.1">
    <property type="nucleotide sequence ID" value="NZ_SMFU01000008.1"/>
</dbReference>